<sequence length="240" mass="27460">MYDSMTWTSDPRFPNSFLAMNVSYQGTYPPYFINGQLNYIPYAQPSEPFPGNIRTKHAACISKAELELNQAFRMLWSQHVAWTRMLIISIAANLPDEAFVTERLLRNAPDMAAVFRRYYGDEIAARFNNLMREHLVLAAQLVKAAKAGDSQAAADAEKKWYANADELAAFLSSINPYWPKQVLTNMLYEHLRMTKEEAVFRLTGNYKADIEAYDQIEKQALEMADAFTNGIVMQFPNAFR</sequence>
<dbReference type="Proteomes" id="UP000838686">
    <property type="component" value="Unassembled WGS sequence"/>
</dbReference>
<keyword evidence="2" id="KW-1185">Reference proteome</keyword>
<evidence type="ECO:0000313" key="2">
    <source>
        <dbReference type="Proteomes" id="UP000838686"/>
    </source>
</evidence>
<reference evidence="1" key="1">
    <citation type="submission" date="2022-01" db="EMBL/GenBank/DDBJ databases">
        <authorList>
            <person name="Criscuolo A."/>
        </authorList>
    </citation>
    <scope>NUCLEOTIDE SEQUENCE</scope>
    <source>
        <strain evidence="1">CIP111893</strain>
    </source>
</reference>
<organism evidence="1 2">
    <name type="scientific">Paenibacillus plantiphilus</name>
    <dbReference type="NCBI Taxonomy" id="2905650"/>
    <lineage>
        <taxon>Bacteria</taxon>
        <taxon>Bacillati</taxon>
        <taxon>Bacillota</taxon>
        <taxon>Bacilli</taxon>
        <taxon>Bacillales</taxon>
        <taxon>Paenibacillaceae</taxon>
        <taxon>Paenibacillus</taxon>
    </lineage>
</organism>
<proteinExistence type="predicted"/>
<evidence type="ECO:0000313" key="1">
    <source>
        <dbReference type="EMBL" id="CAH1195554.1"/>
    </source>
</evidence>
<accession>A0ABM9BXN0</accession>
<gene>
    <name evidence="1" type="ORF">PAECIP111893_00716</name>
</gene>
<dbReference type="EMBL" id="CAKMMF010000003">
    <property type="protein sequence ID" value="CAH1195554.1"/>
    <property type="molecule type" value="Genomic_DNA"/>
</dbReference>
<comment type="caution">
    <text evidence="1">The sequence shown here is derived from an EMBL/GenBank/DDBJ whole genome shotgun (WGS) entry which is preliminary data.</text>
</comment>
<name>A0ABM9BXN0_9BACL</name>
<evidence type="ECO:0008006" key="3">
    <source>
        <dbReference type="Google" id="ProtNLM"/>
    </source>
</evidence>
<protein>
    <recommendedName>
        <fullName evidence="3">Acetylglutamate kinase</fullName>
    </recommendedName>
</protein>